<feature type="compositionally biased region" description="Basic and acidic residues" evidence="5">
    <location>
        <begin position="3211"/>
        <end position="3228"/>
    </location>
</feature>
<sequence>MGNKSNSLSRVERHQREKVLRFSIRKYSFGAASVAVAALMFLGARVVSADSVIENNSQNTTDVVNQKEKEKSLAEIQQPTDNKVEVAQNPSEKETATNIESVVKAIDKAKLRKVVEELNATLSSKSDLDNSVISPIKDRVQKGQALLGSDTATQKDVDELLPLLESDLTALSNAAKESSKVQENATENKTEIKDNKTTSELSEADKTISDKKESLKLSADQLQAAVLELPEHESTKEVLEKANELLGLAQGVIQNTTISPNDIEDLTKRVKRMFNSVKISTLRLTSGSHDPRNGEKIEKGTNVRAASISSTWDSSDNLLIYQRHRASDGSRVVRNGLREYTENKVDMFAKTTTIGGERYVTYDVFFNNDGTAMANLSRYQIYRLILPPQILDLNSNGTYKGNTLRDLKFETYTRNGNSGTLSQNPERFTRTGSYNVNFLNDSSDYGPAWKKLTYFYGLDIRHNNSYDGDMRDTFKGNSNDPLLIHAVTRTESKFNKYSYGFGVKTEDKTAAVHMQVKAKLKSGVTDDQVRDAFALAVAGTYGATTNQAYTFISGRDANEPIYTDYPDQPVQPTLREKQAKLYPIQGSSHTKVVGDTIPNTGNPVADKYITRKGSGDFPAGMSWSWKNNSAPSTANAGKFTYTAIARYHDGSTSEDAKSGSDGRVYFTVNPKKPTITASDVQHKKGLTNQRITVNVGTGVKTGSTVTLYSGNKVIGTGKTNGATATITVAEALPGTPITAITTVDNNGVVTSERSDGVTPTDAPDNQAPTVKMTNPTNGNKSTVLTDNESTSPVTRIYRGATLNVPLSMYDNDPKGKVNLKYEGGLPKGVTFNNGTTLSKTGAVEKNPGTTSVTGTVAADAPLGKHTATFKVSDDQSGNVDKGNKSTVKFRTEVVDLEFEDGKGEIRQDGTLVVKGNKGTSLNDANSYLRTTDGTTHNDSFFPGGMKFRFIQPDNAVKNNVTFNTPGKHVVKAAAYFPENYAGTNGVQTVPRTGVTGDNVSEITNRAYLTKNIEVQIKPTAPTVTPETNGDVTVTPVVEENVNTFNFTYNDPNNTPKTVTATKTGNGWTLSNAPADGVTIDKTTGKVTIKDRAIKDSDPVTAKSKTNDNVESDPTTKTSNVGDNEPPKFKFTPNGKETRVETGGEQVAYITPTEDTNLKIGTVTDNSGKLSEVKFADKANKVFGIQGLGSGITYNEVAKTNNGDVDAPRDIIVSGKLPERNGNAAWTDNVEITRFVVAKDAALKEMRDQTENVSNPTRVKLKVLTQATKYDPHVGNQVIDKDITASGATVTQAEFDAIKSNITFTSERGDVKISNNSNNRTTGLNITMNDNGAIKQDSSNGSYYVSARIEYPDHSTEDVRIPVAKSDTTAPRVTINGKELSETATDYSFVVFKGSTFNPTLRVSDDKNSVKSVSVSGLPSGNNFSATGNWSKTGADVQVAGDAITATNNAQLGDHEASIVVKDALNNEKTYKFKYKVVDVAIRETPKTVSLNTQLGDSHNYVKVVDGTNPDGEEKYYPDGMRFKWKKVTAEVANNTRLTRPGIVTEYKPLVEFKSGAGFYTKTIDGKEVKVYTPATIERDQTFRVKPTAPTIAPLENGDVTVTPVSEENVNTLNFTYKHPNDSTITVTATKNGNRWSLTSGAPGDGVTIDPETGVVTIKDRAIKDVAEVTAKSVTTDSVDSDTTTANSKAGDKEPPVFTFAPDGKEKVVDANGRQVVYVTPTEETDLNIGVVTDNSGKLVQAIFREINGNTSSGLGFPGLTHNGLPRTDNVEVDAPRNILVTGKVSEYKSGTTPWADTDEYTRGMYARDAATNEIRNTSEHPTNVVFKVLTQATKYEPQVSAQPVNVDVNATSAKISQSDFDALKSNITFNSTRGPIKIDNTTAGLKISMKEDGAIKQNPDGSHYVGATIEYPDHSRDEIQIPVVKADANEPSATMDGMLLTKDENTTANFVVFRGSTFNPTFNVRDDRNNINKINVTGLPNGTSIEKTGPWTSGTNVKITEATNTSTSTADLGERVGEVTVTDATGNTGTYKYKYKVVDVEVRNSPETVELGTKLVDAANANNGKDSHNYVEVVDGQNNNGDDKYYPAGMNFKWSKNNAEITTTTEFNKPGVVTDYKALVKFSSGAGFYTKSIDGKTAKVYTPASIEKEVTFHVASPKPTFNQDAVSSTTRTISGTLGGFTLDNNNDRVVEVRLNDKDNTVLSSKNGQVTINGDTWTATLPDNVKLRQSENKNGETTQPSAITVVNKVGNTDVSKTSDPKVVTMGDYSPSATIAGSKHIDVTVPHDAKRIELRFHNSTDTDNTPNSIVLVRNENGGDWQVDPATPAGVTNANNFVQGITNSINEGNKAENKVSITLKETDNNKKLLIKEEVASGDNTDNYTSGLGLRVDYKPETGQNATPAGKWQVITVTNDAPVVTLKDAAVGTQENPKVYTAGTALTEDLLKELVTVSDTEDDRTTDKPFGTGTVNVTGLPANPTAGVYTVTLQPVDSQGKAGNKVTVHVVVKEEKPAAPTISQWQNGNVKVTPPTDGDKVTIPLTDGTVTLVKKDSGWELETPKEGVVFRNGSLEIPKKLVGTSVTAKATKGTGGSAVESDDATYTTTPHKVTTVDVIKEVDSPLTNSDLSGKTGVTGVVDGSEMKDFTAAKITSVVEKTSPLPTVTPDTKHTIPVTITYEDGSTETTDVIVKVKPQAPTVTPKENGTVEITPILTGEGTTTITYTGEDNTPQTVTVTKAGDGTWTSSDPTVAVDTNGKVTIPADKVKDGSPVTAQVTSKTTDLTSQSSTETAGKPLTVEVGTPVDVIENKAYTSDKVVTPNKDNSTITPTPKNGLTVTPDGKVTGTPDIKDWGEIEENRTVTIKVTVTHEGDTPVEKDVVVNVLRDTDGDGTPDKDDSDDDNDGIPDDQDKNPKLADKLTGTVTPPAPVREKAEVPPVTVVTPNKPGATITTENPPVNGLSVNGNGELTGTPTVDNWDKDEEERQINIPVKITKEKDGKTGKETEEIKVEVPVTILRDTDGDGIPDKEDSDDDNDGIPDEEEKKNGTDPKVPTTQTPSIGITRKENGDAIVTPTKPGGGTYPPGTTVTIPGNDNTPIEVTIGNDGSGTVPNDKLPKTDKPGTGVVTEPNKAPSKPVEVTTPARKPSTIELEQDPKTGDVTVTPKKPDGSTYPPGTTVEIPGKNGTPIVVTIEEGGKGKVSNSNLPEDKTPGTGKITENGKDPEDVKVETPKRIDPTLPETDAPTEIAITRKENGDAIVTPKKPGGTYPPGTKVEIPGEDGTTIEVTIGNDGSGTVPNDSLPKDAKPGTGTVTEPNKKPSQPVNVTTPARKTPTVELEQNPNTGDVTVTPKKPGEETYPPGTVVEIPGKDGNPIRVEIGQNGKGTVPNSELPDGNTPGNAKITEPNKPVENVKVETPARKTPTVELQQDPDTGEVTVTPKKPDGTTYPSGTKVEIPGKNGTPIVVTIGEDGKGKVPNKDLPDGNVSGSGTITEPGTGKTPEKVTVETPARLIPALVLDQDPNTGDVTVTPKKPDGTTYPPGTKVEIPGKNGVPIVVTTGPDGKVIIPNKDLPDGEISGTGKITPPGKPSVELEVKTPKKLDPNASQTEKPEKPGGIEITRKPNGDAVVTPKKPDGTTYPPGTKVVIPGDHNTPIEVTIGDNGSGEVPNDKLPKGDLPGKGIVTEPNKRPSNPVDVTTPARKTPTIELEQDPSTGDVTVTPKKPDGSIYQPGTKVEIPGKNGTPIIVTIGEDGKGKVPNKDLPEGDVPGTGKILEPGKPDENVNVTTPSRKTPTVELVQDPDSGDVTVTPKKPDGTTYPPGTTVEIPGKNGTPIVVTIGEDGKGKVPNKDLPNREVPGNAKITEPGKDPVEVPVVTTPAKLTPTVELEQDPNTGDVTVTPKKPDGSMYPPGTVVEIPGKNGTPIVVTIGQDGKGKVPNNDLPDGEVPGTGKITEPGKPSVEVDVKTPKKLDPNAPQTEQPGEIEITRKPNGDAVVTPKKPDGTTYPPGTKVVIPGDHNTPIEVTIGDNGSGEVPNDKLPKGDLPGKGIVTELNKRPSNPVDVTTPARKTPTVVLEQDPNTGDVTVTPKKPDGSTYPPGTKVEIPGKNGTPIVVIIGQDGKGKVPNKDLPDGEVPGIGKITEPGKPSVEVNVKTPKKLDPNAPQTEQPGEIEITRKPNGDAVVTPKKPDGTTYPPGTKVVIPGDNNTPIEVIIGDNGSGEVPNGKLPKGDLPGKGTVTEPNKRPSKPVDVTTPARKTPTVELEQDPNTGNVTVTPKKPDGSTYPPGTKVEIPGKNGTPIVVIIGQDGKGKVPNKDLPDREVPGNAKITEPGKDPVEVPVVTTPAKRTPTVVLEQDPNTGNGTVTPATNGNSGQDTPAPTPTTPIPDVVTPNANHEDTTDASDNGAKSNDSQNVLPNTGTESNATLASLGLLGMLSGLGLALGKKKED</sequence>
<feature type="compositionally biased region" description="Basic and acidic residues" evidence="5">
    <location>
        <begin position="4111"/>
        <end position="4121"/>
    </location>
</feature>
<dbReference type="PATRIC" id="fig|28037.97.peg.587"/>
<feature type="compositionally biased region" description="Polar residues" evidence="5">
    <location>
        <begin position="4391"/>
        <end position="4411"/>
    </location>
</feature>
<dbReference type="PROSITE" id="PS50847">
    <property type="entry name" value="GRAM_POS_ANCHORING"/>
    <property type="match status" value="1"/>
</dbReference>
<evidence type="ECO:0000313" key="7">
    <source>
        <dbReference type="EMBL" id="KEQ40408.1"/>
    </source>
</evidence>
<evidence type="ECO:0000256" key="3">
    <source>
        <dbReference type="ARBA" id="ARBA00022729"/>
    </source>
</evidence>
<dbReference type="GO" id="GO:0005509">
    <property type="term" value="F:calcium ion binding"/>
    <property type="evidence" value="ECO:0007669"/>
    <property type="project" value="InterPro"/>
</dbReference>
<feature type="compositionally biased region" description="Polar residues" evidence="5">
    <location>
        <begin position="3303"/>
        <end position="3322"/>
    </location>
</feature>
<feature type="compositionally biased region" description="Polar residues" evidence="5">
    <location>
        <begin position="2815"/>
        <end position="2830"/>
    </location>
</feature>
<dbReference type="InterPro" id="IPR041339">
    <property type="entry name" value="Ig-like_bac"/>
</dbReference>
<name>A0A081QBT5_STRMT</name>
<feature type="compositionally biased region" description="Basic and acidic residues" evidence="5">
    <location>
        <begin position="3832"/>
        <end position="3845"/>
    </location>
</feature>
<dbReference type="Pfam" id="PF00746">
    <property type="entry name" value="Gram_pos_anchor"/>
    <property type="match status" value="1"/>
</dbReference>
<evidence type="ECO:0000259" key="6">
    <source>
        <dbReference type="PROSITE" id="PS50847"/>
    </source>
</evidence>
<feature type="compositionally biased region" description="Acidic residues" evidence="5">
    <location>
        <begin position="2890"/>
        <end position="2901"/>
    </location>
</feature>
<dbReference type="NCBIfam" id="TIGR01167">
    <property type="entry name" value="LPXTG_anchor"/>
    <property type="match status" value="1"/>
</dbReference>
<feature type="compositionally biased region" description="Acidic residues" evidence="5">
    <location>
        <begin position="3022"/>
        <end position="3034"/>
    </location>
</feature>
<feature type="region of interest" description="Disordered" evidence="5">
    <location>
        <begin position="175"/>
        <end position="210"/>
    </location>
</feature>
<feature type="compositionally biased region" description="Low complexity" evidence="5">
    <location>
        <begin position="1674"/>
        <end position="1685"/>
    </location>
</feature>
<feature type="compositionally biased region" description="Low complexity" evidence="5">
    <location>
        <begin position="3076"/>
        <end position="3085"/>
    </location>
</feature>
<feature type="region of interest" description="Disordered" evidence="5">
    <location>
        <begin position="1097"/>
        <end position="1126"/>
    </location>
</feature>
<accession>A0A081QBT5</accession>
<gene>
    <name evidence="7" type="ORF">SK642_0642</name>
</gene>
<feature type="compositionally biased region" description="Polar residues" evidence="5">
    <location>
        <begin position="2943"/>
        <end position="2968"/>
    </location>
</feature>
<dbReference type="Proteomes" id="UP000028030">
    <property type="component" value="Unassembled WGS sequence"/>
</dbReference>
<feature type="compositionally biased region" description="Polar residues" evidence="5">
    <location>
        <begin position="3775"/>
        <end position="3784"/>
    </location>
</feature>
<comment type="caution">
    <text evidence="7">The sequence shown here is derived from an EMBL/GenBank/DDBJ whole genome shotgun (WGS) entry which is preliminary data.</text>
</comment>
<feature type="compositionally biased region" description="Polar residues" evidence="5">
    <location>
        <begin position="2766"/>
        <end position="2785"/>
    </location>
</feature>
<feature type="compositionally biased region" description="Basic and acidic residues" evidence="5">
    <location>
        <begin position="2986"/>
        <end position="3003"/>
    </location>
</feature>
<feature type="compositionally biased region" description="Basic and acidic residues" evidence="5">
    <location>
        <begin position="4298"/>
        <end position="4312"/>
    </location>
</feature>
<feature type="compositionally biased region" description="Basic and acidic residues" evidence="5">
    <location>
        <begin position="3601"/>
        <end position="3616"/>
    </location>
</feature>
<feature type="region of interest" description="Disordered" evidence="5">
    <location>
        <begin position="2450"/>
        <end position="2470"/>
    </location>
</feature>
<feature type="compositionally biased region" description="Basic and acidic residues" evidence="5">
    <location>
        <begin position="2902"/>
        <end position="2911"/>
    </location>
</feature>
<reference evidence="7 8" key="1">
    <citation type="submission" date="2014-05" db="EMBL/GenBank/DDBJ databases">
        <authorList>
            <person name="Daugherty S.C."/>
            <person name="Tallon L.J."/>
            <person name="Sadzewicz L."/>
            <person name="Kilian M."/>
            <person name="Tettelin H."/>
        </authorList>
    </citation>
    <scope>NUCLEOTIDE SEQUENCE [LARGE SCALE GENOMIC DNA]</scope>
    <source>
        <strain evidence="7 8">SK642</strain>
    </source>
</reference>
<dbReference type="InterPro" id="IPR019931">
    <property type="entry name" value="LPXTG_anchor"/>
</dbReference>
<feature type="compositionally biased region" description="Basic and acidic residues" evidence="5">
    <location>
        <begin position="3462"/>
        <end position="3474"/>
    </location>
</feature>
<keyword evidence="1" id="KW-0134">Cell wall</keyword>
<evidence type="ECO:0000256" key="2">
    <source>
        <dbReference type="ARBA" id="ARBA00022525"/>
    </source>
</evidence>
<feature type="compositionally biased region" description="Polar residues" evidence="5">
    <location>
        <begin position="1102"/>
        <end position="1121"/>
    </location>
</feature>
<feature type="compositionally biased region" description="Low complexity" evidence="5">
    <location>
        <begin position="3253"/>
        <end position="3266"/>
    </location>
</feature>
<dbReference type="Gene3D" id="4.10.1080.10">
    <property type="entry name" value="TSP type-3 repeat"/>
    <property type="match status" value="1"/>
</dbReference>
<feature type="compositionally biased region" description="Basic and acidic residues" evidence="5">
    <location>
        <begin position="3011"/>
        <end position="3021"/>
    </location>
</feature>
<feature type="compositionally biased region" description="Low complexity" evidence="5">
    <location>
        <begin position="4215"/>
        <end position="4226"/>
    </location>
</feature>
<dbReference type="Gene3D" id="2.60.40.4140">
    <property type="match status" value="1"/>
</dbReference>
<feature type="compositionally biased region" description="Basic and acidic residues" evidence="5">
    <location>
        <begin position="3583"/>
        <end position="3594"/>
    </location>
</feature>
<evidence type="ECO:0000256" key="4">
    <source>
        <dbReference type="ARBA" id="ARBA00023088"/>
    </source>
</evidence>
<dbReference type="Pfam" id="PF04650">
    <property type="entry name" value="YSIRK_signal"/>
    <property type="match status" value="1"/>
</dbReference>
<feature type="region of interest" description="Disordered" evidence="5">
    <location>
        <begin position="2811"/>
        <end position="2844"/>
    </location>
</feature>
<protein>
    <submittedName>
        <fullName evidence="7">LPXTG-motif cell wall anchor domain protein</fullName>
    </submittedName>
</protein>
<dbReference type="SUPFAM" id="SSF103647">
    <property type="entry name" value="TSP type-3 repeat"/>
    <property type="match status" value="2"/>
</dbReference>
<keyword evidence="2" id="KW-0964">Secreted</keyword>
<feature type="region of interest" description="Disordered" evidence="5">
    <location>
        <begin position="2758"/>
        <end position="2786"/>
    </location>
</feature>
<feature type="region of interest" description="Disordered" evidence="5">
    <location>
        <begin position="1674"/>
        <end position="1695"/>
    </location>
</feature>
<feature type="compositionally biased region" description="Polar residues" evidence="5">
    <location>
        <begin position="3330"/>
        <end position="3339"/>
    </location>
</feature>
<evidence type="ECO:0000313" key="8">
    <source>
        <dbReference type="Proteomes" id="UP000028030"/>
    </source>
</evidence>
<feature type="compositionally biased region" description="Basic and acidic residues" evidence="5">
    <location>
        <begin position="186"/>
        <end position="210"/>
    </location>
</feature>
<dbReference type="RefSeq" id="WP_033683356.1">
    <property type="nucleotide sequence ID" value="NZ_JPFW01000007.1"/>
</dbReference>
<dbReference type="NCBIfam" id="TIGR01168">
    <property type="entry name" value="YSIRK_signal"/>
    <property type="match status" value="1"/>
</dbReference>
<dbReference type="InterPro" id="IPR028974">
    <property type="entry name" value="TSP_type-3_rpt"/>
</dbReference>
<feature type="region of interest" description="Disordered" evidence="5">
    <location>
        <begin position="751"/>
        <end position="787"/>
    </location>
</feature>
<dbReference type="Pfam" id="PF18200">
    <property type="entry name" value="Big_11"/>
    <property type="match status" value="11"/>
</dbReference>
<feature type="region of interest" description="Disordered" evidence="5">
    <location>
        <begin position="2879"/>
        <end position="4411"/>
    </location>
</feature>
<evidence type="ECO:0000256" key="1">
    <source>
        <dbReference type="ARBA" id="ARBA00022512"/>
    </source>
</evidence>
<feature type="compositionally biased region" description="Basic and acidic residues" evidence="5">
    <location>
        <begin position="3952"/>
        <end position="3963"/>
    </location>
</feature>
<proteinExistence type="predicted"/>
<organism evidence="7 8">
    <name type="scientific">Streptococcus mitis</name>
    <dbReference type="NCBI Taxonomy" id="28037"/>
    <lineage>
        <taxon>Bacteria</taxon>
        <taxon>Bacillati</taxon>
        <taxon>Bacillota</taxon>
        <taxon>Bacilli</taxon>
        <taxon>Lactobacillales</taxon>
        <taxon>Streptococcaceae</taxon>
        <taxon>Streptococcus</taxon>
        <taxon>Streptococcus mitis group</taxon>
    </lineage>
</organism>
<keyword evidence="4" id="KW-0572">Peptidoglycan-anchor</keyword>
<feature type="compositionally biased region" description="Polar residues" evidence="5">
    <location>
        <begin position="766"/>
        <end position="787"/>
    </location>
</feature>
<evidence type="ECO:0000256" key="5">
    <source>
        <dbReference type="SAM" id="MobiDB-lite"/>
    </source>
</evidence>
<feature type="compositionally biased region" description="Basic and acidic residues" evidence="5">
    <location>
        <begin position="2879"/>
        <end position="2889"/>
    </location>
</feature>
<dbReference type="OrthoDB" id="2214329at2"/>
<feature type="compositionally biased region" description="Polar residues" evidence="5">
    <location>
        <begin position="4346"/>
        <end position="4364"/>
    </location>
</feature>
<dbReference type="EMBL" id="JPFW01000007">
    <property type="protein sequence ID" value="KEQ40408.1"/>
    <property type="molecule type" value="Genomic_DNA"/>
</dbReference>
<feature type="compositionally biased region" description="Polar residues" evidence="5">
    <location>
        <begin position="175"/>
        <end position="185"/>
    </location>
</feature>
<feature type="domain" description="Gram-positive cocci surface proteins LPxTG" evidence="6">
    <location>
        <begin position="4405"/>
        <end position="4438"/>
    </location>
</feature>
<feature type="compositionally biased region" description="Basic and acidic residues" evidence="5">
    <location>
        <begin position="3743"/>
        <end position="3755"/>
    </location>
</feature>
<dbReference type="InterPro" id="IPR005877">
    <property type="entry name" value="YSIRK_signal_dom"/>
</dbReference>
<feature type="region of interest" description="Disordered" evidence="5">
    <location>
        <begin position="73"/>
        <end position="92"/>
    </location>
</feature>
<keyword evidence="3" id="KW-0732">Signal</keyword>